<reference evidence="9 10" key="1">
    <citation type="submission" date="2016-10" db="EMBL/GenBank/DDBJ databases">
        <authorList>
            <person name="de Groot N.N."/>
        </authorList>
    </citation>
    <scope>NUCLEOTIDE SEQUENCE [LARGE SCALE GENOMIC DNA]</scope>
    <source>
        <strain evidence="9 10">CGMCC 4.6533</strain>
    </source>
</reference>
<feature type="transmembrane region" description="Helical" evidence="8">
    <location>
        <begin position="296"/>
        <end position="316"/>
    </location>
</feature>
<evidence type="ECO:0000313" key="10">
    <source>
        <dbReference type="Proteomes" id="UP000199202"/>
    </source>
</evidence>
<dbReference type="PANTHER" id="PTHR46494">
    <property type="entry name" value="CORA FAMILY METAL ION TRANSPORTER (EUROFUNG)"/>
    <property type="match status" value="1"/>
</dbReference>
<dbReference type="GO" id="GO:0015095">
    <property type="term" value="F:magnesium ion transmembrane transporter activity"/>
    <property type="evidence" value="ECO:0007669"/>
    <property type="project" value="TreeGrafter"/>
</dbReference>
<proteinExistence type="inferred from homology"/>
<dbReference type="EMBL" id="FNDJ01000012">
    <property type="protein sequence ID" value="SDJ83383.1"/>
    <property type="molecule type" value="Genomic_DNA"/>
</dbReference>
<dbReference type="Gene3D" id="1.20.58.340">
    <property type="entry name" value="Magnesium transport protein CorA, transmembrane region"/>
    <property type="match status" value="2"/>
</dbReference>
<dbReference type="SUPFAM" id="SSF143865">
    <property type="entry name" value="CorA soluble domain-like"/>
    <property type="match status" value="1"/>
</dbReference>
<dbReference type="CDD" id="cd12822">
    <property type="entry name" value="TmCorA-like"/>
    <property type="match status" value="1"/>
</dbReference>
<keyword evidence="5 8" id="KW-0812">Transmembrane</keyword>
<evidence type="ECO:0000313" key="9">
    <source>
        <dbReference type="EMBL" id="SDJ83383.1"/>
    </source>
</evidence>
<dbReference type="InterPro" id="IPR045863">
    <property type="entry name" value="CorA_TM1_TM2"/>
</dbReference>
<dbReference type="AlphaFoldDB" id="A0A1G8WYT4"/>
<evidence type="ECO:0000256" key="2">
    <source>
        <dbReference type="ARBA" id="ARBA00009765"/>
    </source>
</evidence>
<feature type="transmembrane region" description="Helical" evidence="8">
    <location>
        <begin position="266"/>
        <end position="284"/>
    </location>
</feature>
<dbReference type="InterPro" id="IPR002523">
    <property type="entry name" value="MgTranspt_CorA/ZnTranspt_ZntB"/>
</dbReference>
<name>A0A1G8WYT4_9ACTN</name>
<evidence type="ECO:0000256" key="1">
    <source>
        <dbReference type="ARBA" id="ARBA00004651"/>
    </source>
</evidence>
<keyword evidence="4" id="KW-1003">Cell membrane</keyword>
<dbReference type="GO" id="GO:0050897">
    <property type="term" value="F:cobalt ion binding"/>
    <property type="evidence" value="ECO:0007669"/>
    <property type="project" value="TreeGrafter"/>
</dbReference>
<dbReference type="Gene3D" id="3.30.460.20">
    <property type="entry name" value="CorA soluble domain-like"/>
    <property type="match status" value="1"/>
</dbReference>
<evidence type="ECO:0000256" key="5">
    <source>
        <dbReference type="ARBA" id="ARBA00022692"/>
    </source>
</evidence>
<dbReference type="InterPro" id="IPR045861">
    <property type="entry name" value="CorA_cytoplasmic_dom"/>
</dbReference>
<accession>A0A1G8WYT4</accession>
<protein>
    <submittedName>
        <fullName evidence="9">Magnesium transporter</fullName>
    </submittedName>
</protein>
<sequence>MHTRLYRNGILEKEGFPIEDVSEYVSDPGNTVWFDLCSPSPADLGVIGEELGLHELAVEDVLSDHQRPKVDIYDNHLFITVYGVHFDDDRLDPVEVNIFVTPNALVTVRESDHFDIDEVVRRWDASPRLAEHGVGFLLHGLLDYVVDGQFELVQDLDAQAEAMEESVFDDQVRDGRELQRAMYALRKNTAKLRKITMPMREVVSTLLRRDQEIVSDPVLVPYYEDVYDHVLRVAEWVESIRDMLANIRETRLAQQGFRLNEIMKRVTSWAAIIAVPTMITGFYGQNVPYPGEGQSWGFWTSLVLVALTSIALYAAFKKKDWL</sequence>
<evidence type="ECO:0000256" key="6">
    <source>
        <dbReference type="ARBA" id="ARBA00022989"/>
    </source>
</evidence>
<evidence type="ECO:0000256" key="7">
    <source>
        <dbReference type="ARBA" id="ARBA00023136"/>
    </source>
</evidence>
<evidence type="ECO:0000256" key="8">
    <source>
        <dbReference type="SAM" id="Phobius"/>
    </source>
</evidence>
<keyword evidence="10" id="KW-1185">Reference proteome</keyword>
<dbReference type="STRING" id="633440.SAMN05421869_112302"/>
<dbReference type="SUPFAM" id="SSF144083">
    <property type="entry name" value="Magnesium transport protein CorA, transmembrane region"/>
    <property type="match status" value="1"/>
</dbReference>
<gene>
    <name evidence="9" type="ORF">SAMN05421869_112302</name>
</gene>
<dbReference type="PANTHER" id="PTHR46494:SF1">
    <property type="entry name" value="CORA FAMILY METAL ION TRANSPORTER (EUROFUNG)"/>
    <property type="match status" value="1"/>
</dbReference>
<dbReference type="Pfam" id="PF01544">
    <property type="entry name" value="CorA"/>
    <property type="match status" value="1"/>
</dbReference>
<evidence type="ECO:0000256" key="3">
    <source>
        <dbReference type="ARBA" id="ARBA00022448"/>
    </source>
</evidence>
<dbReference type="GO" id="GO:0015087">
    <property type="term" value="F:cobalt ion transmembrane transporter activity"/>
    <property type="evidence" value="ECO:0007669"/>
    <property type="project" value="TreeGrafter"/>
</dbReference>
<comment type="subcellular location">
    <subcellularLocation>
        <location evidence="1">Cell membrane</location>
        <topology evidence="1">Multi-pass membrane protein</topology>
    </subcellularLocation>
</comment>
<comment type="similarity">
    <text evidence="2">Belongs to the CorA metal ion transporter (MIT) (TC 1.A.35) family.</text>
</comment>
<dbReference type="Proteomes" id="UP000199202">
    <property type="component" value="Unassembled WGS sequence"/>
</dbReference>
<dbReference type="RefSeq" id="WP_245765297.1">
    <property type="nucleotide sequence ID" value="NZ_FNDJ01000012.1"/>
</dbReference>
<evidence type="ECO:0000256" key="4">
    <source>
        <dbReference type="ARBA" id="ARBA00022475"/>
    </source>
</evidence>
<organism evidence="9 10">
    <name type="scientific">Nonomuraea jiangxiensis</name>
    <dbReference type="NCBI Taxonomy" id="633440"/>
    <lineage>
        <taxon>Bacteria</taxon>
        <taxon>Bacillati</taxon>
        <taxon>Actinomycetota</taxon>
        <taxon>Actinomycetes</taxon>
        <taxon>Streptosporangiales</taxon>
        <taxon>Streptosporangiaceae</taxon>
        <taxon>Nonomuraea</taxon>
    </lineage>
</organism>
<dbReference type="GO" id="GO:0000287">
    <property type="term" value="F:magnesium ion binding"/>
    <property type="evidence" value="ECO:0007669"/>
    <property type="project" value="TreeGrafter"/>
</dbReference>
<keyword evidence="3" id="KW-0813">Transport</keyword>
<dbReference type="GO" id="GO:0005886">
    <property type="term" value="C:plasma membrane"/>
    <property type="evidence" value="ECO:0007669"/>
    <property type="project" value="UniProtKB-SubCell"/>
</dbReference>
<keyword evidence="6 8" id="KW-1133">Transmembrane helix</keyword>
<keyword evidence="7 8" id="KW-0472">Membrane</keyword>